<evidence type="ECO:0000256" key="3">
    <source>
        <dbReference type="SAM" id="Phobius"/>
    </source>
</evidence>
<feature type="transmembrane region" description="Helical" evidence="3">
    <location>
        <begin position="287"/>
        <end position="306"/>
    </location>
</feature>
<dbReference type="Gene3D" id="1.20.1250.20">
    <property type="entry name" value="MFS general substrate transporter like domains"/>
    <property type="match status" value="1"/>
</dbReference>
<dbReference type="Proteomes" id="UP000596742">
    <property type="component" value="Unassembled WGS sequence"/>
</dbReference>
<protein>
    <recommendedName>
        <fullName evidence="4">Major facilitator superfamily (MFS) profile domain-containing protein</fullName>
    </recommendedName>
</protein>
<dbReference type="InterPro" id="IPR050327">
    <property type="entry name" value="Proton-linked_MCT"/>
</dbReference>
<dbReference type="PANTHER" id="PTHR11360">
    <property type="entry name" value="MONOCARBOXYLATE TRANSPORTER"/>
    <property type="match status" value="1"/>
</dbReference>
<keyword evidence="6" id="KW-1185">Reference proteome</keyword>
<evidence type="ECO:0000256" key="2">
    <source>
        <dbReference type="SAM" id="MobiDB-lite"/>
    </source>
</evidence>
<keyword evidence="3" id="KW-0472">Membrane</keyword>
<organism evidence="5 6">
    <name type="scientific">Mytilus galloprovincialis</name>
    <name type="common">Mediterranean mussel</name>
    <dbReference type="NCBI Taxonomy" id="29158"/>
    <lineage>
        <taxon>Eukaryota</taxon>
        <taxon>Metazoa</taxon>
        <taxon>Spiralia</taxon>
        <taxon>Lophotrochozoa</taxon>
        <taxon>Mollusca</taxon>
        <taxon>Bivalvia</taxon>
        <taxon>Autobranchia</taxon>
        <taxon>Pteriomorphia</taxon>
        <taxon>Mytilida</taxon>
        <taxon>Mytiloidea</taxon>
        <taxon>Mytilidae</taxon>
        <taxon>Mytilinae</taxon>
        <taxon>Mytilus</taxon>
    </lineage>
</organism>
<dbReference type="Pfam" id="PF07690">
    <property type="entry name" value="MFS_1"/>
    <property type="match status" value="1"/>
</dbReference>
<dbReference type="InterPro" id="IPR020846">
    <property type="entry name" value="MFS_dom"/>
</dbReference>
<dbReference type="SUPFAM" id="SSF103473">
    <property type="entry name" value="MFS general substrate transporter"/>
    <property type="match status" value="1"/>
</dbReference>
<keyword evidence="3" id="KW-0812">Transmembrane</keyword>
<dbReference type="GO" id="GO:0008028">
    <property type="term" value="F:monocarboxylic acid transmembrane transporter activity"/>
    <property type="evidence" value="ECO:0007669"/>
    <property type="project" value="TreeGrafter"/>
</dbReference>
<dbReference type="EMBL" id="UYJE01002665">
    <property type="protein sequence ID" value="VDI12741.1"/>
    <property type="molecule type" value="Genomic_DNA"/>
</dbReference>
<comment type="caution">
    <text evidence="5">The sequence shown here is derived from an EMBL/GenBank/DDBJ whole genome shotgun (WGS) entry which is preliminary data.</text>
</comment>
<dbReference type="GO" id="GO:0016020">
    <property type="term" value="C:membrane"/>
    <property type="evidence" value="ECO:0007669"/>
    <property type="project" value="UniProtKB-SubCell"/>
</dbReference>
<dbReference type="PANTHER" id="PTHR11360:SF284">
    <property type="entry name" value="EG:103B4.3 PROTEIN-RELATED"/>
    <property type="match status" value="1"/>
</dbReference>
<accession>A0A8B6D2V7</accession>
<gene>
    <name evidence="5" type="ORF">MGAL_10B003151</name>
</gene>
<feature type="region of interest" description="Disordered" evidence="2">
    <location>
        <begin position="38"/>
        <end position="57"/>
    </location>
</feature>
<dbReference type="InterPro" id="IPR011701">
    <property type="entry name" value="MFS"/>
</dbReference>
<comment type="subcellular location">
    <subcellularLocation>
        <location evidence="1">Membrane</location>
        <topology evidence="1">Multi-pass membrane protein</topology>
    </subcellularLocation>
</comment>
<feature type="domain" description="Major facilitator superfamily (MFS) profile" evidence="4">
    <location>
        <begin position="537"/>
        <end position="691"/>
    </location>
</feature>
<name>A0A8B6D2V7_MYTGA</name>
<evidence type="ECO:0000313" key="5">
    <source>
        <dbReference type="EMBL" id="VDI12741.1"/>
    </source>
</evidence>
<feature type="region of interest" description="Disordered" evidence="2">
    <location>
        <begin position="1"/>
        <end position="32"/>
    </location>
</feature>
<evidence type="ECO:0000259" key="4">
    <source>
        <dbReference type="PROSITE" id="PS50850"/>
    </source>
</evidence>
<sequence>MSNKDSEGCVNEAFTDNETAVTTVDSEEQTYPITYKTEPTVIPEHSEGHPHPVTSKTEPTVIPDHSEGHAHPVTSRTEPTVVTVDREGQENPINSMTEISVNCSETPVVHSVTERDDSLHENHGIITTSATREVNNIVYNEQTEVDGQDSQKKDTLNTELQITESVQTSIPEKEEKDTKSVLQTGLERKEEDIESVLQVVPERKEEDIESVLQVVPERKEEDIESVLQVVPKRKEEDIVIQLLADECNLYFNTEMKREQELREKSDKFAGDGLEETITNVDGAQDGGWGWFIVLSSLMIHFIIGGFDRSGGILYLKFKEKFKTPAAVTAWVPTISSGLRLSLGLGQAMAYSPAVVIVSAYFHKKLGTAIGLATSGVGLGSFAIPLLLEASFTYYGYLGALIMAAAASVEIIVCGALMRPISLHRRITEFNNRKRQGRVSVNGVSGNQNQIMPDKELSTKTEPTTDYSRQHQNARKPQLLNDVDILISVSENKRKMTRRKSVVFLIRRASSVFLFQRDSSKTKTKTKFFDLSLLKDLRYSAFCVAILLFTLAFSSGMVFLPAFALQIGTSELEAAYTVVVTGVSDGIGRLFAGFLFDRKFMKPYRIYIYNVLIIFMGVVSLTIPSVTTFLQLAVACAIYGFIIGMYVSQKSVIIVDLLGIENLSKSFGLVLFFQGIGDFIGPPLSGMYPNIS</sequence>
<dbReference type="PROSITE" id="PS50850">
    <property type="entry name" value="MFS"/>
    <property type="match status" value="1"/>
</dbReference>
<keyword evidence="3" id="KW-1133">Transmembrane helix</keyword>
<dbReference type="AlphaFoldDB" id="A0A8B6D2V7"/>
<reference evidence="5" key="1">
    <citation type="submission" date="2018-11" db="EMBL/GenBank/DDBJ databases">
        <authorList>
            <person name="Alioto T."/>
            <person name="Alioto T."/>
        </authorList>
    </citation>
    <scope>NUCLEOTIDE SEQUENCE</scope>
</reference>
<dbReference type="InterPro" id="IPR036259">
    <property type="entry name" value="MFS_trans_sf"/>
</dbReference>
<feature type="compositionally biased region" description="Polar residues" evidence="2">
    <location>
        <begin position="14"/>
        <end position="32"/>
    </location>
</feature>
<proteinExistence type="predicted"/>
<dbReference type="OrthoDB" id="6499973at2759"/>
<feature type="transmembrane region" description="Helical" evidence="3">
    <location>
        <begin position="605"/>
        <end position="622"/>
    </location>
</feature>
<evidence type="ECO:0000313" key="6">
    <source>
        <dbReference type="Proteomes" id="UP000596742"/>
    </source>
</evidence>
<feature type="transmembrane region" description="Helical" evidence="3">
    <location>
        <begin position="538"/>
        <end position="561"/>
    </location>
</feature>
<evidence type="ECO:0000256" key="1">
    <source>
        <dbReference type="ARBA" id="ARBA00004141"/>
    </source>
</evidence>
<feature type="transmembrane region" description="Helical" evidence="3">
    <location>
        <begin position="393"/>
        <end position="417"/>
    </location>
</feature>
<feature type="transmembrane region" description="Helical" evidence="3">
    <location>
        <begin position="368"/>
        <end position="387"/>
    </location>
</feature>
<feature type="transmembrane region" description="Helical" evidence="3">
    <location>
        <begin position="628"/>
        <end position="646"/>
    </location>
</feature>
<feature type="transmembrane region" description="Helical" evidence="3">
    <location>
        <begin position="573"/>
        <end position="593"/>
    </location>
</feature>